<dbReference type="EMBL" id="BKCJ010009661">
    <property type="protein sequence ID" value="GEU88039.1"/>
    <property type="molecule type" value="Genomic_DNA"/>
</dbReference>
<name>A0A6L2NRM3_TANCI</name>
<dbReference type="SUPFAM" id="SSF46689">
    <property type="entry name" value="Homeodomain-like"/>
    <property type="match status" value="1"/>
</dbReference>
<comment type="subcellular location">
    <subcellularLocation>
        <location evidence="1">Nucleus</location>
    </subcellularLocation>
</comment>
<dbReference type="Gene3D" id="1.10.10.60">
    <property type="entry name" value="Homeodomain-like"/>
    <property type="match status" value="2"/>
</dbReference>
<feature type="compositionally biased region" description="Polar residues" evidence="5">
    <location>
        <begin position="241"/>
        <end position="250"/>
    </location>
</feature>
<accession>A0A6L2NRM3</accession>
<feature type="region of interest" description="Disordered" evidence="5">
    <location>
        <begin position="400"/>
        <end position="432"/>
    </location>
</feature>
<protein>
    <submittedName>
        <fullName evidence="8">Myb-related protein 306-like</fullName>
    </submittedName>
</protein>
<dbReference type="CDD" id="cd00167">
    <property type="entry name" value="SANT"/>
    <property type="match status" value="2"/>
</dbReference>
<dbReference type="InterPro" id="IPR001005">
    <property type="entry name" value="SANT/Myb"/>
</dbReference>
<proteinExistence type="predicted"/>
<dbReference type="PROSITE" id="PS50090">
    <property type="entry name" value="MYB_LIKE"/>
    <property type="match status" value="2"/>
</dbReference>
<dbReference type="PROSITE" id="PS51294">
    <property type="entry name" value="HTH_MYB"/>
    <property type="match status" value="2"/>
</dbReference>
<comment type="caution">
    <text evidence="8">The sequence shown here is derived from an EMBL/GenBank/DDBJ whole genome shotgun (WGS) entry which is preliminary data.</text>
</comment>
<evidence type="ECO:0000259" key="7">
    <source>
        <dbReference type="PROSITE" id="PS51294"/>
    </source>
</evidence>
<feature type="domain" description="HTH myb-type" evidence="7">
    <location>
        <begin position="9"/>
        <end position="61"/>
    </location>
</feature>
<keyword evidence="4" id="KW-0539">Nucleus</keyword>
<evidence type="ECO:0000256" key="1">
    <source>
        <dbReference type="ARBA" id="ARBA00004123"/>
    </source>
</evidence>
<dbReference type="GO" id="GO:0005634">
    <property type="term" value="C:nucleus"/>
    <property type="evidence" value="ECO:0007669"/>
    <property type="project" value="UniProtKB-SubCell"/>
</dbReference>
<feature type="region of interest" description="Disordered" evidence="5">
    <location>
        <begin position="218"/>
        <end position="278"/>
    </location>
</feature>
<reference evidence="8" key="1">
    <citation type="journal article" date="2019" name="Sci. Rep.">
        <title>Draft genome of Tanacetum cinerariifolium, the natural source of mosquito coil.</title>
        <authorList>
            <person name="Yamashiro T."/>
            <person name="Shiraishi A."/>
            <person name="Satake H."/>
            <person name="Nakayama K."/>
        </authorList>
    </citation>
    <scope>NUCLEOTIDE SEQUENCE</scope>
</reference>
<dbReference type="PANTHER" id="PTHR10641">
    <property type="entry name" value="MYB FAMILY TRANSCRIPTION FACTOR"/>
    <property type="match status" value="1"/>
</dbReference>
<evidence type="ECO:0000256" key="3">
    <source>
        <dbReference type="ARBA" id="ARBA00023125"/>
    </source>
</evidence>
<feature type="domain" description="Myb-like" evidence="6">
    <location>
        <begin position="62"/>
        <end position="112"/>
    </location>
</feature>
<dbReference type="InterPro" id="IPR009057">
    <property type="entry name" value="Homeodomain-like_sf"/>
</dbReference>
<feature type="compositionally biased region" description="Basic and acidic residues" evidence="5">
    <location>
        <begin position="267"/>
        <end position="278"/>
    </location>
</feature>
<dbReference type="FunFam" id="1.10.10.60:FF:000001">
    <property type="entry name" value="MYB-related transcription factor"/>
    <property type="match status" value="1"/>
</dbReference>
<dbReference type="AlphaFoldDB" id="A0A6L2NRM3"/>
<dbReference type="InterPro" id="IPR015495">
    <property type="entry name" value="Myb_TF_plants"/>
</dbReference>
<feature type="compositionally biased region" description="Low complexity" evidence="5">
    <location>
        <begin position="221"/>
        <end position="240"/>
    </location>
</feature>
<keyword evidence="2" id="KW-0677">Repeat</keyword>
<evidence type="ECO:0000259" key="6">
    <source>
        <dbReference type="PROSITE" id="PS50090"/>
    </source>
</evidence>
<dbReference type="GO" id="GO:0003677">
    <property type="term" value="F:DNA binding"/>
    <property type="evidence" value="ECO:0007669"/>
    <property type="project" value="UniProtKB-KW"/>
</dbReference>
<feature type="domain" description="Myb-like" evidence="6">
    <location>
        <begin position="9"/>
        <end position="61"/>
    </location>
</feature>
<keyword evidence="3" id="KW-0238">DNA-binding</keyword>
<evidence type="ECO:0000256" key="4">
    <source>
        <dbReference type="ARBA" id="ARBA00023242"/>
    </source>
</evidence>
<dbReference type="GO" id="GO:0009733">
    <property type="term" value="P:response to auxin"/>
    <property type="evidence" value="ECO:0007669"/>
    <property type="project" value="TreeGrafter"/>
</dbReference>
<feature type="domain" description="HTH myb-type" evidence="7">
    <location>
        <begin position="62"/>
        <end position="116"/>
    </location>
</feature>
<sequence length="673" mass="75285">MGRPPCCDKIGVKKGPWTPEEDITLVTYIQEHGPGNWRFVPINTGLSRCSKSCRLRWTNYLRPGIKRGNFTEEEEKKIVHLQELLGNRWATIASYIPQRTDNDIKNYWNTHLKKKLTNFRNNQYGASTSSSSDATTGAKGQWETKLRTNVFIAKQALSDALSLDKKSTTSLQHAPHITPIAPINHPPELPLMQPRSLNTTNYALSAENIARMLPNWEKNSSKSSQTSSNSINTSNQQFQSHPTKGLTNVEPSGARVSSYASGPRSDQVTRFKSTKEERAKIDKDATLKSNVNKVLIILSTIPSNNDGASTSSSSDATTGAKGQWETKLRTNVFIAKQALSDALSLDKKSTTSLQHAPHITPIAPINHPPELPLMQPRSLNTTNYALSAENIARMLPNWEKNSSKSSQTSSNSINTSNQQFQSHPTSNGLKTYNNSEVSETSLLQDESKSDMEPLGFLDKCLFDDTVAEGYDRFMNMSLEEELAAKVLPEKRGTYLPAASYTMSKIKKTKFCQCLHGIKVPSGYSANIKKLVSMKELKLYEGQELAAKKHNKLFSHWLKEKARSTLPNVDKPVEELGFGLYVLSSMKVKTLIENNTKDSYYGVIEEIWELDYNSFVIPLFKCIDNVVDEDEYDQYNELPLFSTGIAPLDPVLDNTTYIRSDYDEGLLVDEALES</sequence>
<evidence type="ECO:0000256" key="2">
    <source>
        <dbReference type="ARBA" id="ARBA00022737"/>
    </source>
</evidence>
<dbReference type="SMART" id="SM00717">
    <property type="entry name" value="SANT"/>
    <property type="match status" value="2"/>
</dbReference>
<evidence type="ECO:0000256" key="5">
    <source>
        <dbReference type="SAM" id="MobiDB-lite"/>
    </source>
</evidence>
<dbReference type="Pfam" id="PF00249">
    <property type="entry name" value="Myb_DNA-binding"/>
    <property type="match status" value="2"/>
</dbReference>
<evidence type="ECO:0000313" key="8">
    <source>
        <dbReference type="EMBL" id="GEU88039.1"/>
    </source>
</evidence>
<dbReference type="InterPro" id="IPR017930">
    <property type="entry name" value="Myb_dom"/>
</dbReference>
<feature type="compositionally biased region" description="Low complexity" evidence="5">
    <location>
        <begin position="403"/>
        <end position="422"/>
    </location>
</feature>
<organism evidence="8">
    <name type="scientific">Tanacetum cinerariifolium</name>
    <name type="common">Dalmatian daisy</name>
    <name type="synonym">Chrysanthemum cinerariifolium</name>
    <dbReference type="NCBI Taxonomy" id="118510"/>
    <lineage>
        <taxon>Eukaryota</taxon>
        <taxon>Viridiplantae</taxon>
        <taxon>Streptophyta</taxon>
        <taxon>Embryophyta</taxon>
        <taxon>Tracheophyta</taxon>
        <taxon>Spermatophyta</taxon>
        <taxon>Magnoliopsida</taxon>
        <taxon>eudicotyledons</taxon>
        <taxon>Gunneridae</taxon>
        <taxon>Pentapetalae</taxon>
        <taxon>asterids</taxon>
        <taxon>campanulids</taxon>
        <taxon>Asterales</taxon>
        <taxon>Asteraceae</taxon>
        <taxon>Asteroideae</taxon>
        <taxon>Anthemideae</taxon>
        <taxon>Anthemidinae</taxon>
        <taxon>Tanacetum</taxon>
    </lineage>
</organism>
<dbReference type="PANTHER" id="PTHR10641:SF1290">
    <property type="entry name" value="MYB-RELATED PROTEIN 306-LIKE"/>
    <property type="match status" value="1"/>
</dbReference>
<gene>
    <name evidence="8" type="ORF">Tci_060017</name>
</gene>
<feature type="compositionally biased region" description="Polar residues" evidence="5">
    <location>
        <begin position="423"/>
        <end position="432"/>
    </location>
</feature>